<dbReference type="AlphaFoldDB" id="A0A1E5NZ81"/>
<name>A0A1E5NZ81_9ACTN</name>
<protein>
    <submittedName>
        <fullName evidence="1">Uncharacterized protein</fullName>
    </submittedName>
</protein>
<dbReference type="RefSeq" id="WP_069936254.1">
    <property type="nucleotide sequence ID" value="NZ_MEHJ01000002.1"/>
</dbReference>
<dbReference type="EMBL" id="MEHJ01000002">
    <property type="protein sequence ID" value="OEJ21625.1"/>
    <property type="molecule type" value="Genomic_DNA"/>
</dbReference>
<evidence type="ECO:0000313" key="2">
    <source>
        <dbReference type="Proteomes" id="UP000095759"/>
    </source>
</evidence>
<gene>
    <name evidence="1" type="ORF">AS594_39565</name>
</gene>
<sequence length="64" mass="6120">MPTVTPTEPVGTQPAAPAASGHLGAAEAAVVVSAIAAATVLAALERPVPAVLTAIVAALTGDHR</sequence>
<accession>A0A1E5NZ81</accession>
<comment type="caution">
    <text evidence="1">The sequence shown here is derived from an EMBL/GenBank/DDBJ whole genome shotgun (WGS) entry which is preliminary data.</text>
</comment>
<keyword evidence="2" id="KW-1185">Reference proteome</keyword>
<proteinExistence type="predicted"/>
<organism evidence="1 2">
    <name type="scientific">Streptomyces agglomeratus</name>
    <dbReference type="NCBI Taxonomy" id="285458"/>
    <lineage>
        <taxon>Bacteria</taxon>
        <taxon>Bacillati</taxon>
        <taxon>Actinomycetota</taxon>
        <taxon>Actinomycetes</taxon>
        <taxon>Kitasatosporales</taxon>
        <taxon>Streptomycetaceae</taxon>
        <taxon>Streptomyces</taxon>
    </lineage>
</organism>
<evidence type="ECO:0000313" key="1">
    <source>
        <dbReference type="EMBL" id="OEJ21625.1"/>
    </source>
</evidence>
<reference evidence="1 2" key="1">
    <citation type="submission" date="2016-08" db="EMBL/GenBank/DDBJ databases">
        <title>Complete genome sequence of Streptomyces agglomeratus strain 6-3-2, a novel anti-MRSA actinomycete isolated from Wuli of Tebit, China.</title>
        <authorList>
            <person name="Chen X."/>
        </authorList>
    </citation>
    <scope>NUCLEOTIDE SEQUENCE [LARGE SCALE GENOMIC DNA]</scope>
    <source>
        <strain evidence="1 2">6-3-2</strain>
    </source>
</reference>
<dbReference type="Proteomes" id="UP000095759">
    <property type="component" value="Unassembled WGS sequence"/>
</dbReference>